<protein>
    <submittedName>
        <fullName evidence="1">DUF3553 domain-containing protein</fullName>
    </submittedName>
</protein>
<organism evidence="1 2">
    <name type="scientific">Roseicyclus marinus</name>
    <dbReference type="NCBI Taxonomy" id="2161673"/>
    <lineage>
        <taxon>Bacteria</taxon>
        <taxon>Pseudomonadati</taxon>
        <taxon>Pseudomonadota</taxon>
        <taxon>Alphaproteobacteria</taxon>
        <taxon>Rhodobacterales</taxon>
        <taxon>Roseobacteraceae</taxon>
        <taxon>Roseicyclus</taxon>
    </lineage>
</organism>
<gene>
    <name evidence="1" type="ORF">MACH21_13770</name>
</gene>
<dbReference type="RefSeq" id="WP_338275803.1">
    <property type="nucleotide sequence ID" value="NZ_AP027266.1"/>
</dbReference>
<evidence type="ECO:0000313" key="2">
    <source>
        <dbReference type="Proteomes" id="UP001337723"/>
    </source>
</evidence>
<keyword evidence="2" id="KW-1185">Reference proteome</keyword>
<dbReference type="Pfam" id="PF12073">
    <property type="entry name" value="DUF3553"/>
    <property type="match status" value="1"/>
</dbReference>
<dbReference type="KEGG" id="rmai:MACH21_13770"/>
<dbReference type="EMBL" id="AP027266">
    <property type="protein sequence ID" value="BDW85200.1"/>
    <property type="molecule type" value="Genomic_DNA"/>
</dbReference>
<reference evidence="1 2" key="1">
    <citation type="submission" date="2023-01" db="EMBL/GenBank/DDBJ databases">
        <title>Complete genome sequence of Roseicyclus marinus strain Dej080120_10.</title>
        <authorList>
            <person name="Ueki S."/>
            <person name="Maruyama F."/>
        </authorList>
    </citation>
    <scope>NUCLEOTIDE SEQUENCE [LARGE SCALE GENOMIC DNA]</scope>
    <source>
        <strain evidence="1 2">Dej080120_10</strain>
    </source>
</reference>
<dbReference type="Proteomes" id="UP001337723">
    <property type="component" value="Chromosome"/>
</dbReference>
<proteinExistence type="predicted"/>
<sequence>MAGDLSSILEPGMLVRCPDQPDWGLGQVQSNVGGRITINFENAGKLVLDGARVALELVFLD</sequence>
<accession>A0AA48KKL0</accession>
<dbReference type="InterPro" id="IPR021938">
    <property type="entry name" value="DUF3553"/>
</dbReference>
<evidence type="ECO:0000313" key="1">
    <source>
        <dbReference type="EMBL" id="BDW85200.1"/>
    </source>
</evidence>
<name>A0AA48KKL0_9RHOB</name>
<dbReference type="AlphaFoldDB" id="A0AA48KKL0"/>